<organism evidence="1 2">
    <name type="scientific">Gigaspora rosea</name>
    <dbReference type="NCBI Taxonomy" id="44941"/>
    <lineage>
        <taxon>Eukaryota</taxon>
        <taxon>Fungi</taxon>
        <taxon>Fungi incertae sedis</taxon>
        <taxon>Mucoromycota</taxon>
        <taxon>Glomeromycotina</taxon>
        <taxon>Glomeromycetes</taxon>
        <taxon>Diversisporales</taxon>
        <taxon>Gigasporaceae</taxon>
        <taxon>Gigaspora</taxon>
    </lineage>
</organism>
<reference evidence="1 2" key="1">
    <citation type="submission" date="2018-06" db="EMBL/GenBank/DDBJ databases">
        <title>Comparative genomics reveals the genomic features of Rhizophagus irregularis, R. cerebriforme, R. diaphanum and Gigaspora rosea, and their symbiotic lifestyle signature.</title>
        <authorList>
            <person name="Morin E."/>
            <person name="San Clemente H."/>
            <person name="Chen E.C.H."/>
            <person name="De La Providencia I."/>
            <person name="Hainaut M."/>
            <person name="Kuo A."/>
            <person name="Kohler A."/>
            <person name="Murat C."/>
            <person name="Tang N."/>
            <person name="Roy S."/>
            <person name="Loubradou J."/>
            <person name="Henrissat B."/>
            <person name="Grigoriev I.V."/>
            <person name="Corradi N."/>
            <person name="Roux C."/>
            <person name="Martin F.M."/>
        </authorList>
    </citation>
    <scope>NUCLEOTIDE SEQUENCE [LARGE SCALE GENOMIC DNA]</scope>
    <source>
        <strain evidence="1 2">DAOM 194757</strain>
    </source>
</reference>
<dbReference type="Proteomes" id="UP000266673">
    <property type="component" value="Unassembled WGS sequence"/>
</dbReference>
<feature type="non-terminal residue" evidence="1">
    <location>
        <position position="154"/>
    </location>
</feature>
<name>A0A397UNC0_9GLOM</name>
<evidence type="ECO:0000313" key="2">
    <source>
        <dbReference type="Proteomes" id="UP000266673"/>
    </source>
</evidence>
<protein>
    <submittedName>
        <fullName evidence="1">Uncharacterized protein</fullName>
    </submittedName>
</protein>
<evidence type="ECO:0000313" key="1">
    <source>
        <dbReference type="EMBL" id="RIB11634.1"/>
    </source>
</evidence>
<accession>A0A397UNC0</accession>
<proteinExistence type="predicted"/>
<dbReference type="AlphaFoldDB" id="A0A397UNC0"/>
<keyword evidence="2" id="KW-1185">Reference proteome</keyword>
<gene>
    <name evidence="1" type="ORF">C2G38_2103067</name>
</gene>
<comment type="caution">
    <text evidence="1">The sequence shown here is derived from an EMBL/GenBank/DDBJ whole genome shotgun (WGS) entry which is preliminary data.</text>
</comment>
<sequence>MHQTSEFVQTFPNSLITKLILPSHNSTLIVKSSRVKFTMFHIPFDSVPITASNIHHSFFNTDIRRFQITSFSFDSTLILSLSPIFNGSSISYCSFHRSLHNLTGDNIQCPDLIRASLSKISSAGLRHPSLDNLSRFPFQLLSCVHDLFHWPHRS</sequence>
<dbReference type="EMBL" id="QKWP01001111">
    <property type="protein sequence ID" value="RIB11634.1"/>
    <property type="molecule type" value="Genomic_DNA"/>
</dbReference>